<dbReference type="PANTHER" id="PTHR11820">
    <property type="entry name" value="ACYLPYRUVASE"/>
    <property type="match status" value="1"/>
</dbReference>
<reference evidence="4" key="1">
    <citation type="journal article" date="2019" name="Int. J. Syst. Evol. Microbiol.">
        <title>The Global Catalogue of Microorganisms (GCM) 10K type strain sequencing project: providing services to taxonomists for standard genome sequencing and annotation.</title>
        <authorList>
            <consortium name="The Broad Institute Genomics Platform"/>
            <consortium name="The Broad Institute Genome Sequencing Center for Infectious Disease"/>
            <person name="Wu L."/>
            <person name="Ma J."/>
        </authorList>
    </citation>
    <scope>NUCLEOTIDE SEQUENCE [LARGE SCALE GENOMIC DNA]</scope>
    <source>
        <strain evidence="4">CGMCC 1.15419</strain>
    </source>
</reference>
<comment type="caution">
    <text evidence="3">The sequence shown here is derived from an EMBL/GenBank/DDBJ whole genome shotgun (WGS) entry which is preliminary data.</text>
</comment>
<organism evidence="3 4">
    <name type="scientific">Paracoccus acridae</name>
    <dbReference type="NCBI Taxonomy" id="1795310"/>
    <lineage>
        <taxon>Bacteria</taxon>
        <taxon>Pseudomonadati</taxon>
        <taxon>Pseudomonadota</taxon>
        <taxon>Alphaproteobacteria</taxon>
        <taxon>Rhodobacterales</taxon>
        <taxon>Paracoccaceae</taxon>
        <taxon>Paracoccus</taxon>
    </lineage>
</organism>
<dbReference type="PANTHER" id="PTHR11820:SF90">
    <property type="entry name" value="FLUTATHIONE S-TRANSFERASE"/>
    <property type="match status" value="1"/>
</dbReference>
<evidence type="ECO:0000313" key="4">
    <source>
        <dbReference type="Proteomes" id="UP000640509"/>
    </source>
</evidence>
<proteinExistence type="predicted"/>
<dbReference type="InterPro" id="IPR011234">
    <property type="entry name" value="Fumarylacetoacetase-like_C"/>
</dbReference>
<dbReference type="SUPFAM" id="SSF56529">
    <property type="entry name" value="FAH"/>
    <property type="match status" value="1"/>
</dbReference>
<keyword evidence="1" id="KW-0479">Metal-binding</keyword>
<name>A0ABQ1VFG2_9RHOB</name>
<sequence length="229" mass="24306">MSDFVIPPAAIPSLPVAGDSRRFPVRRIYCVGRNYADHAREMGHDPDREPPFFFSKPADTLLAGDADLPYPPQTGDLHFEAELVVALGAGGTDIAPTDAQGLIWGYATGNDFTRRDLQAAAKKAGRPWDLAKGFDLSAACGLLHPVGQTGALNDGRIALSVDGALRQESDLSQMIWPVADVIAHLSQSVRLEPGDLIFTGTPAGVGAVTRGQVVTVEIEGLTPLVTRIV</sequence>
<gene>
    <name evidence="3" type="ORF">GCM10011402_10880</name>
</gene>
<dbReference type="RefSeq" id="WP_188714373.1">
    <property type="nucleotide sequence ID" value="NZ_BMIV01000003.1"/>
</dbReference>
<evidence type="ECO:0000259" key="2">
    <source>
        <dbReference type="Pfam" id="PF01557"/>
    </source>
</evidence>
<feature type="domain" description="Fumarylacetoacetase-like C-terminal" evidence="2">
    <location>
        <begin position="28"/>
        <end position="229"/>
    </location>
</feature>
<dbReference type="Gene3D" id="3.90.850.10">
    <property type="entry name" value="Fumarylacetoacetase-like, C-terminal domain"/>
    <property type="match status" value="1"/>
</dbReference>
<dbReference type="Proteomes" id="UP000640509">
    <property type="component" value="Unassembled WGS sequence"/>
</dbReference>
<dbReference type="GO" id="GO:0016787">
    <property type="term" value="F:hydrolase activity"/>
    <property type="evidence" value="ECO:0007669"/>
    <property type="project" value="UniProtKB-KW"/>
</dbReference>
<dbReference type="EMBL" id="BMIV01000003">
    <property type="protein sequence ID" value="GGF60748.1"/>
    <property type="molecule type" value="Genomic_DNA"/>
</dbReference>
<evidence type="ECO:0000256" key="1">
    <source>
        <dbReference type="ARBA" id="ARBA00022723"/>
    </source>
</evidence>
<dbReference type="InterPro" id="IPR036663">
    <property type="entry name" value="Fumarylacetoacetase_C_sf"/>
</dbReference>
<protein>
    <submittedName>
        <fullName evidence="3">Fumarylacetoacetate (FAA) hydrolase</fullName>
    </submittedName>
</protein>
<keyword evidence="4" id="KW-1185">Reference proteome</keyword>
<keyword evidence="3" id="KW-0378">Hydrolase</keyword>
<accession>A0ABQ1VFG2</accession>
<evidence type="ECO:0000313" key="3">
    <source>
        <dbReference type="EMBL" id="GGF60748.1"/>
    </source>
</evidence>
<dbReference type="Pfam" id="PF01557">
    <property type="entry name" value="FAA_hydrolase"/>
    <property type="match status" value="1"/>
</dbReference>